<dbReference type="Proteomes" id="UP000789920">
    <property type="component" value="Unassembled WGS sequence"/>
</dbReference>
<name>A0ACA9S752_9GLOM</name>
<proteinExistence type="predicted"/>
<comment type="caution">
    <text evidence="1">The sequence shown here is derived from an EMBL/GenBank/DDBJ whole genome shotgun (WGS) entry which is preliminary data.</text>
</comment>
<sequence>QIAKMQSYDVQRLSSICQYFRLLLEEKKNRSIRRGIWSTEYMSRCFRGWAKDYLVQDFLSSYQQGKYAKRILLLDDEDIKLAALPITISEPTVRKFMHLWKFHKKTIGKQVEKKIEDYNDDEIEIIILPERLEIWDSHHVLVTHDEVYFYANDDNSFFWVENNKSFIKKKGQGSAIMNACIIIKPGHQSDGYWKSENMIQQLRDK</sequence>
<dbReference type="EMBL" id="CAJVQC010096253">
    <property type="protein sequence ID" value="CAG8828879.1"/>
    <property type="molecule type" value="Genomic_DNA"/>
</dbReference>
<organism evidence="1 2">
    <name type="scientific">Racocetra persica</name>
    <dbReference type="NCBI Taxonomy" id="160502"/>
    <lineage>
        <taxon>Eukaryota</taxon>
        <taxon>Fungi</taxon>
        <taxon>Fungi incertae sedis</taxon>
        <taxon>Mucoromycota</taxon>
        <taxon>Glomeromycotina</taxon>
        <taxon>Glomeromycetes</taxon>
        <taxon>Diversisporales</taxon>
        <taxon>Gigasporaceae</taxon>
        <taxon>Racocetra</taxon>
    </lineage>
</organism>
<protein>
    <submittedName>
        <fullName evidence="1">13529_t:CDS:1</fullName>
    </submittedName>
</protein>
<feature type="non-terminal residue" evidence="1">
    <location>
        <position position="205"/>
    </location>
</feature>
<keyword evidence="2" id="KW-1185">Reference proteome</keyword>
<gene>
    <name evidence="1" type="ORF">RPERSI_LOCUS27359</name>
</gene>
<reference evidence="1" key="1">
    <citation type="submission" date="2021-06" db="EMBL/GenBank/DDBJ databases">
        <authorList>
            <person name="Kallberg Y."/>
            <person name="Tangrot J."/>
            <person name="Rosling A."/>
        </authorList>
    </citation>
    <scope>NUCLEOTIDE SEQUENCE</scope>
    <source>
        <strain evidence="1">MA461A</strain>
    </source>
</reference>
<feature type="non-terminal residue" evidence="1">
    <location>
        <position position="1"/>
    </location>
</feature>
<evidence type="ECO:0000313" key="1">
    <source>
        <dbReference type="EMBL" id="CAG8828879.1"/>
    </source>
</evidence>
<accession>A0ACA9S752</accession>
<evidence type="ECO:0000313" key="2">
    <source>
        <dbReference type="Proteomes" id="UP000789920"/>
    </source>
</evidence>